<evidence type="ECO:0000256" key="1">
    <source>
        <dbReference type="SAM" id="MobiDB-lite"/>
    </source>
</evidence>
<evidence type="ECO:0000313" key="3">
    <source>
        <dbReference type="Proteomes" id="UP000234681"/>
    </source>
</evidence>
<dbReference type="AlphaFoldDB" id="A6HDA6"/>
<reference evidence="2 3" key="1">
    <citation type="submission" date="2005-07" db="EMBL/GenBank/DDBJ databases">
        <authorList>
            <person name="Mural R.J."/>
            <person name="Li P.W."/>
            <person name="Adams M.D."/>
            <person name="Amanatides P.G."/>
            <person name="Baden-Tillson H."/>
            <person name="Barnstead M."/>
            <person name="Chin S.H."/>
            <person name="Dew I."/>
            <person name="Evans C.A."/>
            <person name="Ferriera S."/>
            <person name="Flanigan M."/>
            <person name="Fosler C."/>
            <person name="Glodek A."/>
            <person name="Gu Z."/>
            <person name="Holt R.A."/>
            <person name="Jennings D."/>
            <person name="Kraft C.L."/>
            <person name="Lu F."/>
            <person name="Nguyen T."/>
            <person name="Nusskern D.R."/>
            <person name="Pfannkoch C.M."/>
            <person name="Sitter C."/>
            <person name="Sutton G.G."/>
            <person name="Venter J.C."/>
            <person name="Wang Z."/>
            <person name="Woodage T."/>
            <person name="Zheng X.H."/>
            <person name="Zhong F."/>
        </authorList>
    </citation>
    <scope>NUCLEOTIDE SEQUENCE [LARGE SCALE GENOMIC DNA]</scope>
    <source>
        <strain>BN</strain>
        <strain evidence="3">Sprague-Dawley</strain>
    </source>
</reference>
<name>A6HDA6_RAT</name>
<gene>
    <name evidence="2" type="ORF">rCG_33735</name>
</gene>
<accession>A6HDA6</accession>
<protein>
    <submittedName>
        <fullName evidence="2">RCG33735</fullName>
    </submittedName>
</protein>
<proteinExistence type="predicted"/>
<dbReference type="EMBL" id="CH473948">
    <property type="protein sequence ID" value="EDM04011.1"/>
    <property type="molecule type" value="Genomic_DNA"/>
</dbReference>
<feature type="region of interest" description="Disordered" evidence="1">
    <location>
        <begin position="1"/>
        <end position="25"/>
    </location>
</feature>
<evidence type="ECO:0000313" key="2">
    <source>
        <dbReference type="EMBL" id="EDM04011.1"/>
    </source>
</evidence>
<sequence length="25" mass="3031">MQSCTGERYPTRSIKQKVPRDWNYS</sequence>
<dbReference type="Proteomes" id="UP000234681">
    <property type="component" value="Chromosome 10"/>
</dbReference>
<organism evidence="2 3">
    <name type="scientific">Rattus norvegicus</name>
    <name type="common">Rat</name>
    <dbReference type="NCBI Taxonomy" id="10116"/>
    <lineage>
        <taxon>Eukaryota</taxon>
        <taxon>Metazoa</taxon>
        <taxon>Chordata</taxon>
        <taxon>Craniata</taxon>
        <taxon>Vertebrata</taxon>
        <taxon>Euteleostomi</taxon>
        <taxon>Mammalia</taxon>
        <taxon>Eutheria</taxon>
        <taxon>Euarchontoglires</taxon>
        <taxon>Glires</taxon>
        <taxon>Rodentia</taxon>
        <taxon>Myomorpha</taxon>
        <taxon>Muroidea</taxon>
        <taxon>Muridae</taxon>
        <taxon>Murinae</taxon>
        <taxon>Rattus</taxon>
    </lineage>
</organism>